<proteinExistence type="predicted"/>
<dbReference type="PANTHER" id="PTHR22803">
    <property type="entry name" value="MANNOSE, PHOSPHOLIPASE, LECTIN RECEPTOR RELATED"/>
    <property type="match status" value="1"/>
</dbReference>
<name>A0A4U5NFF3_STECR</name>
<feature type="chain" id="PRO_5020393320" description="C-type lectin domain-containing protein" evidence="2">
    <location>
        <begin position="24"/>
        <end position="319"/>
    </location>
</feature>
<dbReference type="InterPro" id="IPR001304">
    <property type="entry name" value="C-type_lectin-like"/>
</dbReference>
<comment type="caution">
    <text evidence="4">The sequence shown here is derived from an EMBL/GenBank/DDBJ whole genome shotgun (WGS) entry which is preliminary data.</text>
</comment>
<keyword evidence="2" id="KW-0732">Signal</keyword>
<feature type="compositionally biased region" description="Low complexity" evidence="1">
    <location>
        <begin position="227"/>
        <end position="247"/>
    </location>
</feature>
<reference evidence="4" key="2">
    <citation type="journal article" date="2015" name="Genome Biol.">
        <title>Comparative genomics of Steinernema reveals deeply conserved gene regulatory networks.</title>
        <authorList>
            <person name="Dillman A.R."/>
            <person name="Macchietto M."/>
            <person name="Porter C.F."/>
            <person name="Rogers A."/>
            <person name="Williams B."/>
            <person name="Antoshechkin I."/>
            <person name="Lee M.M."/>
            <person name="Goodwin Z."/>
            <person name="Lu X."/>
            <person name="Lewis E.E."/>
            <person name="Goodrich-Blair H."/>
            <person name="Stock S.P."/>
            <person name="Adams B.J."/>
            <person name="Sternberg P.W."/>
            <person name="Mortazavi A."/>
        </authorList>
    </citation>
    <scope>NUCLEOTIDE SEQUENCE [LARGE SCALE GENOMIC DNA]</scope>
    <source>
        <strain evidence="4">ALL</strain>
    </source>
</reference>
<evidence type="ECO:0000313" key="4">
    <source>
        <dbReference type="EMBL" id="TKR81416.1"/>
    </source>
</evidence>
<dbReference type="OrthoDB" id="5826661at2759"/>
<dbReference type="InterPro" id="IPR050111">
    <property type="entry name" value="C-type_lectin/snaclec_domain"/>
</dbReference>
<dbReference type="Pfam" id="PF00059">
    <property type="entry name" value="Lectin_C"/>
    <property type="match status" value="1"/>
</dbReference>
<feature type="region of interest" description="Disordered" evidence="1">
    <location>
        <begin position="166"/>
        <end position="208"/>
    </location>
</feature>
<dbReference type="Gene3D" id="3.10.100.10">
    <property type="entry name" value="Mannose-Binding Protein A, subunit A"/>
    <property type="match status" value="1"/>
</dbReference>
<dbReference type="STRING" id="34508.A0A4U5NFF3"/>
<sequence length="319" mass="34428">MENKKGMKLVLLLLAFSSPAVFAEPCSPCSRGSVLSSDGSKCFRVVKTPVAFGIAAEICRGLGVDFASVTNAQDNAIIEEHLKDSNVPDAWLGGSSYWYKWSWADGSRFHYTNWGKHEPSNWFWNHCIAMRAQNGKWKSNLCLKAKAFVCEGKAVEVPTLPPRPNLRHLPPVPRRRVPLAKPVPARPQNLLRRQLPPPSRPRSARLLPTTTPSAALWSMLTPTFGSRTALTSTSSSSKISRSRTLFSTAATRAPPSLRSTRIVSSTSSPPTSAIVTCGSAATVTGTTSSGPTDLSGTTTISWIPPPARKSRASTSTGRT</sequence>
<dbReference type="SUPFAM" id="SSF56436">
    <property type="entry name" value="C-type lectin-like"/>
    <property type="match status" value="1"/>
</dbReference>
<accession>A0A4U5NFF3</accession>
<protein>
    <recommendedName>
        <fullName evidence="3">C-type lectin domain-containing protein</fullName>
    </recommendedName>
</protein>
<feature type="domain" description="C-type lectin" evidence="3">
    <location>
        <begin position="38"/>
        <end position="151"/>
    </location>
</feature>
<feature type="signal peptide" evidence="2">
    <location>
        <begin position="1"/>
        <end position="23"/>
    </location>
</feature>
<evidence type="ECO:0000256" key="1">
    <source>
        <dbReference type="SAM" id="MobiDB-lite"/>
    </source>
</evidence>
<dbReference type="AlphaFoldDB" id="A0A4U5NFF3"/>
<reference evidence="4" key="1">
    <citation type="submission" date="2013-11" db="EMBL/GenBank/DDBJ databases">
        <authorList>
            <person name="Sternberg P."/>
            <person name="Dillman A."/>
            <person name="Macchietto M."/>
        </authorList>
    </citation>
    <scope>NUCLEOTIDE SEQUENCE</scope>
    <source>
        <strain evidence="4">ALL</strain>
    </source>
</reference>
<reference evidence="4" key="3">
    <citation type="journal article" date="2019" name="G3 (Bethesda)">
        <title>Hybrid Assembly of the Genome of the Entomopathogenic Nematode Steinernema carpocapsae Identifies the X-Chromosome.</title>
        <authorList>
            <person name="Serra L."/>
            <person name="Macchietto M."/>
            <person name="Macias-Munoz A."/>
            <person name="McGill C.J."/>
            <person name="Rodriguez I.M."/>
            <person name="Rodriguez B."/>
            <person name="Murad R."/>
            <person name="Mortazavi A."/>
        </authorList>
    </citation>
    <scope>NUCLEOTIDE SEQUENCE</scope>
    <source>
        <strain evidence="4">ALL</strain>
    </source>
</reference>
<dbReference type="InterPro" id="IPR016186">
    <property type="entry name" value="C-type_lectin-like/link_sf"/>
</dbReference>
<feature type="compositionally biased region" description="Polar residues" evidence="1">
    <location>
        <begin position="257"/>
        <end position="274"/>
    </location>
</feature>
<organism evidence="4">
    <name type="scientific">Steinernema carpocapsae</name>
    <name type="common">Entomopathogenic nematode</name>
    <dbReference type="NCBI Taxonomy" id="34508"/>
    <lineage>
        <taxon>Eukaryota</taxon>
        <taxon>Metazoa</taxon>
        <taxon>Ecdysozoa</taxon>
        <taxon>Nematoda</taxon>
        <taxon>Chromadorea</taxon>
        <taxon>Rhabditida</taxon>
        <taxon>Tylenchina</taxon>
        <taxon>Panagrolaimomorpha</taxon>
        <taxon>Strongyloidoidea</taxon>
        <taxon>Steinernematidae</taxon>
        <taxon>Steinernema</taxon>
    </lineage>
</organism>
<dbReference type="EMBL" id="AZBU02000004">
    <property type="protein sequence ID" value="TKR81416.1"/>
    <property type="molecule type" value="Genomic_DNA"/>
</dbReference>
<evidence type="ECO:0000256" key="2">
    <source>
        <dbReference type="SAM" id="SignalP"/>
    </source>
</evidence>
<dbReference type="SMART" id="SM00034">
    <property type="entry name" value="CLECT"/>
    <property type="match status" value="1"/>
</dbReference>
<feature type="compositionally biased region" description="Low complexity" evidence="1">
    <location>
        <begin position="275"/>
        <end position="292"/>
    </location>
</feature>
<dbReference type="PROSITE" id="PS50041">
    <property type="entry name" value="C_TYPE_LECTIN_2"/>
    <property type="match status" value="1"/>
</dbReference>
<evidence type="ECO:0000259" key="3">
    <source>
        <dbReference type="PROSITE" id="PS50041"/>
    </source>
</evidence>
<dbReference type="CDD" id="cd00037">
    <property type="entry name" value="CLECT"/>
    <property type="match status" value="1"/>
</dbReference>
<feature type="region of interest" description="Disordered" evidence="1">
    <location>
        <begin position="227"/>
        <end position="319"/>
    </location>
</feature>
<dbReference type="InterPro" id="IPR016187">
    <property type="entry name" value="CTDL_fold"/>
</dbReference>
<gene>
    <name evidence="4" type="ORF">L596_015286</name>
</gene>
<feature type="compositionally biased region" description="Low complexity" evidence="1">
    <location>
        <begin position="179"/>
        <end position="194"/>
    </location>
</feature>